<evidence type="ECO:0000313" key="1">
    <source>
        <dbReference type="EMBL" id="KAK4644401.1"/>
    </source>
</evidence>
<proteinExistence type="predicted"/>
<protein>
    <submittedName>
        <fullName evidence="1">Uncharacterized protein</fullName>
    </submittedName>
</protein>
<comment type="caution">
    <text evidence="1">The sequence shown here is derived from an EMBL/GenBank/DDBJ whole genome shotgun (WGS) entry which is preliminary data.</text>
</comment>
<dbReference type="RefSeq" id="XP_062733377.1">
    <property type="nucleotide sequence ID" value="XM_062872491.1"/>
</dbReference>
<evidence type="ECO:0000313" key="2">
    <source>
        <dbReference type="Proteomes" id="UP001322138"/>
    </source>
</evidence>
<reference evidence="1 2" key="1">
    <citation type="journal article" date="2023" name="bioRxiv">
        <title>High-quality genome assemblies of four members of thePodospora anserinaspecies complex.</title>
        <authorList>
            <person name="Ament-Velasquez S.L."/>
            <person name="Vogan A.A."/>
            <person name="Wallerman O."/>
            <person name="Hartmann F."/>
            <person name="Gautier V."/>
            <person name="Silar P."/>
            <person name="Giraud T."/>
            <person name="Johannesson H."/>
        </authorList>
    </citation>
    <scope>NUCLEOTIDE SEQUENCE [LARGE SCALE GENOMIC DNA]</scope>
    <source>
        <strain evidence="1 2">CBS 112042</strain>
    </source>
</reference>
<accession>A0ABR0FKC9</accession>
<gene>
    <name evidence="1" type="ORF">QC761_0052310</name>
</gene>
<name>A0ABR0FKC9_9PEZI</name>
<dbReference type="GeneID" id="87891677"/>
<dbReference type="EMBL" id="JAFFGZ010000005">
    <property type="protein sequence ID" value="KAK4644401.1"/>
    <property type="molecule type" value="Genomic_DNA"/>
</dbReference>
<organism evidence="1 2">
    <name type="scientific">Podospora bellae-mahoneyi</name>
    <dbReference type="NCBI Taxonomy" id="2093777"/>
    <lineage>
        <taxon>Eukaryota</taxon>
        <taxon>Fungi</taxon>
        <taxon>Dikarya</taxon>
        <taxon>Ascomycota</taxon>
        <taxon>Pezizomycotina</taxon>
        <taxon>Sordariomycetes</taxon>
        <taxon>Sordariomycetidae</taxon>
        <taxon>Sordariales</taxon>
        <taxon>Podosporaceae</taxon>
        <taxon>Podospora</taxon>
    </lineage>
</organism>
<dbReference type="Proteomes" id="UP001322138">
    <property type="component" value="Unassembled WGS sequence"/>
</dbReference>
<sequence length="75" mass="8190">MNTKAHSGTDGPADRPMTTQVLVILDVGLAYLTVLRKSISIRCLNSSHLLSSAHHPVFKPFTSLLHQPELTQLAI</sequence>
<keyword evidence="2" id="KW-1185">Reference proteome</keyword>